<dbReference type="RefSeq" id="XP_001747744.1">
    <property type="nucleotide sequence ID" value="XM_001747692.1"/>
</dbReference>
<accession>A9V4N2</accession>
<gene>
    <name evidence="2" type="ORF">MONBRDRAFT_33309</name>
</gene>
<keyword evidence="3" id="KW-1185">Reference proteome</keyword>
<dbReference type="GeneID" id="5892986"/>
<protein>
    <submittedName>
        <fullName evidence="2">Uncharacterized protein</fullName>
    </submittedName>
</protein>
<feature type="signal peptide" evidence="1">
    <location>
        <begin position="1"/>
        <end position="18"/>
    </location>
</feature>
<feature type="chain" id="PRO_5002742772" evidence="1">
    <location>
        <begin position="19"/>
        <end position="242"/>
    </location>
</feature>
<keyword evidence="1" id="KW-0732">Signal</keyword>
<evidence type="ECO:0000313" key="3">
    <source>
        <dbReference type="Proteomes" id="UP000001357"/>
    </source>
</evidence>
<dbReference type="EMBL" id="CH991559">
    <property type="protein sequence ID" value="EDQ87484.1"/>
    <property type="molecule type" value="Genomic_DNA"/>
</dbReference>
<dbReference type="InParanoid" id="A9V4N2"/>
<dbReference type="KEGG" id="mbr:MONBRDRAFT_33309"/>
<reference evidence="2 3" key="1">
    <citation type="journal article" date="2008" name="Nature">
        <title>The genome of the choanoflagellate Monosiga brevicollis and the origin of metazoans.</title>
        <authorList>
            <consortium name="JGI Sequencing"/>
            <person name="King N."/>
            <person name="Westbrook M.J."/>
            <person name="Young S.L."/>
            <person name="Kuo A."/>
            <person name="Abedin M."/>
            <person name="Chapman J."/>
            <person name="Fairclough S."/>
            <person name="Hellsten U."/>
            <person name="Isogai Y."/>
            <person name="Letunic I."/>
            <person name="Marr M."/>
            <person name="Pincus D."/>
            <person name="Putnam N."/>
            <person name="Rokas A."/>
            <person name="Wright K.J."/>
            <person name="Zuzow R."/>
            <person name="Dirks W."/>
            <person name="Good M."/>
            <person name="Goodstein D."/>
            <person name="Lemons D."/>
            <person name="Li W."/>
            <person name="Lyons J.B."/>
            <person name="Morris A."/>
            <person name="Nichols S."/>
            <person name="Richter D.J."/>
            <person name="Salamov A."/>
            <person name="Bork P."/>
            <person name="Lim W.A."/>
            <person name="Manning G."/>
            <person name="Miller W.T."/>
            <person name="McGinnis W."/>
            <person name="Shapiro H."/>
            <person name="Tjian R."/>
            <person name="Grigoriev I.V."/>
            <person name="Rokhsar D."/>
        </authorList>
    </citation>
    <scope>NUCLEOTIDE SEQUENCE [LARGE SCALE GENOMIC DNA]</scope>
    <source>
        <strain evidence="3">MX1 / ATCC 50154</strain>
    </source>
</reference>
<proteinExistence type="predicted"/>
<evidence type="ECO:0000313" key="2">
    <source>
        <dbReference type="EMBL" id="EDQ87484.1"/>
    </source>
</evidence>
<dbReference type="AlphaFoldDB" id="A9V4N2"/>
<evidence type="ECO:0000256" key="1">
    <source>
        <dbReference type="SAM" id="SignalP"/>
    </source>
</evidence>
<dbReference type="Proteomes" id="UP000001357">
    <property type="component" value="Unassembled WGS sequence"/>
</dbReference>
<sequence length="242" mass="25482">MFKTIVIAALLGAGLAAAEDAQFVTVENCNDDDFYNPLGFGTIAWTSGACMEFDGVYLKADCTTGMLTVHNASSCLSSSQMDSITLNNCGAGGFRYKCSSAPEDTVGTLLMYNEGDCSDTPNLRYFVTDECFQTYVDDDDMSSMTVTCENKDIMLNVYTGSGTCSGSFTSLNVPANECMKLSSIFPSDDDCDCADDDDHPFFSNNVVAKCGADLTADGTGSATTASVTAGLIATVAFVAALF</sequence>
<organism evidence="2 3">
    <name type="scientific">Monosiga brevicollis</name>
    <name type="common">Choanoflagellate</name>
    <dbReference type="NCBI Taxonomy" id="81824"/>
    <lineage>
        <taxon>Eukaryota</taxon>
        <taxon>Choanoflagellata</taxon>
        <taxon>Craspedida</taxon>
        <taxon>Salpingoecidae</taxon>
        <taxon>Monosiga</taxon>
    </lineage>
</organism>
<name>A9V4N2_MONBE</name>